<organism evidence="2 3">
    <name type="scientific">Phytophthora rubi</name>
    <dbReference type="NCBI Taxonomy" id="129364"/>
    <lineage>
        <taxon>Eukaryota</taxon>
        <taxon>Sar</taxon>
        <taxon>Stramenopiles</taxon>
        <taxon>Oomycota</taxon>
        <taxon>Peronosporomycetes</taxon>
        <taxon>Peronosporales</taxon>
        <taxon>Peronosporaceae</taxon>
        <taxon>Phytophthora</taxon>
    </lineage>
</organism>
<reference evidence="2 3" key="1">
    <citation type="submission" date="2018-09" db="EMBL/GenBank/DDBJ databases">
        <title>Genomic investigation of the strawberry pathogen Phytophthora fragariae indicates pathogenicity is determined by transcriptional variation in three key races.</title>
        <authorList>
            <person name="Adams T.M."/>
            <person name="Armitage A.D."/>
            <person name="Sobczyk M.K."/>
            <person name="Bates H.J."/>
            <person name="Dunwell J.M."/>
            <person name="Nellist C.F."/>
            <person name="Harrison R.J."/>
        </authorList>
    </citation>
    <scope>NUCLEOTIDE SEQUENCE [LARGE SCALE GENOMIC DNA]</scope>
    <source>
        <strain evidence="2 3">SCRP249</strain>
    </source>
</reference>
<dbReference type="Proteomes" id="UP000429607">
    <property type="component" value="Unassembled WGS sequence"/>
</dbReference>
<name>A0A6A3L3B4_9STRA</name>
<sequence length="432" mass="46696">MGYSTLVPPSTARLAIPSYGEYSLSGLPTANLPGLTTSTPMGATPSMGFGPSVLPVGLTTGTRLLLQADLAGRAVTTAYGGMSSRIKNAVKMIQPFYSDGSTLEKARAFWNAFERATAGRPRGVPTWKRARTPSRRPTHPSEERVKSKRDLSTLDDNAALAYRERVGSVTEHPSQEEVEDLTPLDPEGPGPPLPKEETGVVANPEYARLFTQGELDALEADRPSPAAEEKEDSLLNLSVETLARTRASSPDVLSAPEYWSAWYRRTLAASEEAKRANRDFKAPTTPTASTPRVSAVRPDWSDELNSEENDLISDEVVSVSVKEPNESPPEPVTDERLVAGNICVAFSGSEVEDPTLEEPVVIPFRSRSLIRSVVYQIMLEEEARSELRCPARLDADTSQSEDSSITASTPSSNERSEPGCLHLLPPACSATA</sequence>
<feature type="region of interest" description="Disordered" evidence="1">
    <location>
        <begin position="392"/>
        <end position="432"/>
    </location>
</feature>
<evidence type="ECO:0000313" key="2">
    <source>
        <dbReference type="EMBL" id="KAE9014082.1"/>
    </source>
</evidence>
<feature type="compositionally biased region" description="Polar residues" evidence="1">
    <location>
        <begin position="396"/>
        <end position="413"/>
    </location>
</feature>
<dbReference type="AlphaFoldDB" id="A0A6A3L3B4"/>
<feature type="region of interest" description="Disordered" evidence="1">
    <location>
        <begin position="121"/>
        <end position="198"/>
    </location>
</feature>
<comment type="caution">
    <text evidence="2">The sequence shown here is derived from an EMBL/GenBank/DDBJ whole genome shotgun (WGS) entry which is preliminary data.</text>
</comment>
<dbReference type="EMBL" id="QXFV01001137">
    <property type="protein sequence ID" value="KAE9014082.1"/>
    <property type="molecule type" value="Genomic_DNA"/>
</dbReference>
<evidence type="ECO:0000256" key="1">
    <source>
        <dbReference type="SAM" id="MobiDB-lite"/>
    </source>
</evidence>
<feature type="region of interest" description="Disordered" evidence="1">
    <location>
        <begin position="275"/>
        <end position="296"/>
    </location>
</feature>
<accession>A0A6A3L3B4</accession>
<evidence type="ECO:0000313" key="3">
    <source>
        <dbReference type="Proteomes" id="UP000429607"/>
    </source>
</evidence>
<feature type="compositionally biased region" description="Basic residues" evidence="1">
    <location>
        <begin position="128"/>
        <end position="138"/>
    </location>
</feature>
<gene>
    <name evidence="2" type="ORF">PR001_g15229</name>
</gene>
<protein>
    <submittedName>
        <fullName evidence="2">Uncharacterized protein</fullName>
    </submittedName>
</protein>
<proteinExistence type="predicted"/>
<feature type="compositionally biased region" description="Basic and acidic residues" evidence="1">
    <location>
        <begin position="139"/>
        <end position="152"/>
    </location>
</feature>